<proteinExistence type="predicted"/>
<name>A0ACA9K7M9_9GLOM</name>
<sequence>MAKTHATPKVKKRSSSATTPLKTDESLKSPSTTTSETTKTRDNENLTIPIMTTATRFNGGQTSKRKLL</sequence>
<comment type="caution">
    <text evidence="1">The sequence shown here is derived from an EMBL/GenBank/DDBJ whole genome shotgun (WGS) entry which is preliminary data.</text>
</comment>
<reference evidence="1" key="1">
    <citation type="submission" date="2021-06" db="EMBL/GenBank/DDBJ databases">
        <authorList>
            <person name="Kallberg Y."/>
            <person name="Tangrot J."/>
            <person name="Rosling A."/>
        </authorList>
    </citation>
    <scope>NUCLEOTIDE SEQUENCE</scope>
    <source>
        <strain evidence="1">28 12/20/2015</strain>
    </source>
</reference>
<dbReference type="EMBL" id="CAJVPW010000531">
    <property type="protein sequence ID" value="CAG8457757.1"/>
    <property type="molecule type" value="Genomic_DNA"/>
</dbReference>
<dbReference type="Proteomes" id="UP000789366">
    <property type="component" value="Unassembled WGS sequence"/>
</dbReference>
<evidence type="ECO:0000313" key="1">
    <source>
        <dbReference type="EMBL" id="CAG8457757.1"/>
    </source>
</evidence>
<keyword evidence="2" id="KW-1185">Reference proteome</keyword>
<organism evidence="1 2">
    <name type="scientific">Cetraspora pellucida</name>
    <dbReference type="NCBI Taxonomy" id="1433469"/>
    <lineage>
        <taxon>Eukaryota</taxon>
        <taxon>Fungi</taxon>
        <taxon>Fungi incertae sedis</taxon>
        <taxon>Mucoromycota</taxon>
        <taxon>Glomeromycotina</taxon>
        <taxon>Glomeromycetes</taxon>
        <taxon>Diversisporales</taxon>
        <taxon>Gigasporaceae</taxon>
        <taxon>Cetraspora</taxon>
    </lineage>
</organism>
<protein>
    <submittedName>
        <fullName evidence="1">16550_t:CDS:1</fullName>
    </submittedName>
</protein>
<accession>A0ACA9K7M9</accession>
<evidence type="ECO:0000313" key="2">
    <source>
        <dbReference type="Proteomes" id="UP000789366"/>
    </source>
</evidence>
<gene>
    <name evidence="1" type="ORF">SPELUC_LOCUS1118</name>
</gene>